<keyword evidence="1" id="KW-0808">Transferase</keyword>
<reference evidence="1 2" key="1">
    <citation type="submission" date="2018-06" db="EMBL/GenBank/DDBJ databases">
        <authorList>
            <consortium name="Pathogen Informatics"/>
            <person name="Doyle S."/>
        </authorList>
    </citation>
    <scope>NUCLEOTIDE SEQUENCE [LARGE SCALE GENOMIC DNA]</scope>
    <source>
        <strain evidence="1 2">NCTC5664</strain>
    </source>
</reference>
<accession>A0A380DKY7</accession>
<gene>
    <name evidence="1" type="ORF">NCTC5664_00610</name>
</gene>
<name>A0A380DKY7_STAAU</name>
<protein>
    <submittedName>
        <fullName evidence="1">Polyribitolphosphotransferase</fullName>
    </submittedName>
</protein>
<evidence type="ECO:0000313" key="1">
    <source>
        <dbReference type="EMBL" id="SUK35378.1"/>
    </source>
</evidence>
<dbReference type="GO" id="GO:0047355">
    <property type="term" value="F:CDP-glycerol glycerophosphotransferase activity"/>
    <property type="evidence" value="ECO:0007669"/>
    <property type="project" value="InterPro"/>
</dbReference>
<organism evidence="1 2">
    <name type="scientific">Staphylococcus aureus</name>
    <dbReference type="NCBI Taxonomy" id="1280"/>
    <lineage>
        <taxon>Bacteria</taxon>
        <taxon>Bacillati</taxon>
        <taxon>Bacillota</taxon>
        <taxon>Bacilli</taxon>
        <taxon>Bacillales</taxon>
        <taxon>Staphylococcaceae</taxon>
        <taxon>Staphylococcus</taxon>
    </lineage>
</organism>
<sequence>MLFTSDSRPTMSGNFEYIYNEMLRQNLDKKYDIHTVFKANITDRRGIIGQV</sequence>
<dbReference type="InterPro" id="IPR007554">
    <property type="entry name" value="Glycerophosphate_synth"/>
</dbReference>
<dbReference type="GO" id="GO:0016020">
    <property type="term" value="C:membrane"/>
    <property type="evidence" value="ECO:0007669"/>
    <property type="project" value="InterPro"/>
</dbReference>
<dbReference type="Pfam" id="PF04464">
    <property type="entry name" value="Glyphos_transf"/>
    <property type="match status" value="1"/>
</dbReference>
<dbReference type="AlphaFoldDB" id="A0A380DKY7"/>
<proteinExistence type="predicted"/>
<dbReference type="EMBL" id="UHAQ01000002">
    <property type="protein sequence ID" value="SUK35378.1"/>
    <property type="molecule type" value="Genomic_DNA"/>
</dbReference>
<dbReference type="Proteomes" id="UP000254502">
    <property type="component" value="Unassembled WGS sequence"/>
</dbReference>
<evidence type="ECO:0000313" key="2">
    <source>
        <dbReference type="Proteomes" id="UP000254502"/>
    </source>
</evidence>